<protein>
    <recommendedName>
        <fullName evidence="4">Metal-dependent hydrolase</fullName>
    </recommendedName>
</protein>
<dbReference type="Pfam" id="PF04307">
    <property type="entry name" value="YdjM"/>
    <property type="match status" value="1"/>
</dbReference>
<dbReference type="OrthoDB" id="118042at2157"/>
<keyword evidence="3" id="KW-1185">Reference proteome</keyword>
<organism evidence="2 3">
    <name type="scientific">Halonotius aquaticus</name>
    <dbReference type="NCBI Taxonomy" id="2216978"/>
    <lineage>
        <taxon>Archaea</taxon>
        <taxon>Methanobacteriati</taxon>
        <taxon>Methanobacteriota</taxon>
        <taxon>Stenosarchaea group</taxon>
        <taxon>Halobacteria</taxon>
        <taxon>Halobacteriales</taxon>
        <taxon>Haloferacaceae</taxon>
        <taxon>Halonotius</taxon>
    </lineage>
</organism>
<dbReference type="RefSeq" id="WP_120102766.1">
    <property type="nucleotide sequence ID" value="NZ_QKNY01000010.1"/>
</dbReference>
<feature type="transmembrane region" description="Helical" evidence="1">
    <location>
        <begin position="7"/>
        <end position="36"/>
    </location>
</feature>
<keyword evidence="1" id="KW-0812">Transmembrane</keyword>
<dbReference type="InterPro" id="IPR007404">
    <property type="entry name" value="YdjM-like"/>
</dbReference>
<evidence type="ECO:0000313" key="2">
    <source>
        <dbReference type="EMBL" id="RJX43120.1"/>
    </source>
</evidence>
<name>A0A3A6PRE4_9EURY</name>
<feature type="transmembrane region" description="Helical" evidence="1">
    <location>
        <begin position="103"/>
        <end position="123"/>
    </location>
</feature>
<sequence>MYRSGHLGVALVFAAVTVGIAPTPTGFVIALLIVATERIPDYDLRTDLLSHRGFSHTVWFALLVAVIFGAMAAVVAAVGDIYLAGFQRAEFVTDLRAVYPEPWYLFGIVAGGTVLGIVSHLVADFLTVGEGEYGVQPLWPVWPNYEVPIQLCRADSYVANLLLLALGVITTVSVAALRLL</sequence>
<dbReference type="AlphaFoldDB" id="A0A3A6PRE4"/>
<evidence type="ECO:0000256" key="1">
    <source>
        <dbReference type="SAM" id="Phobius"/>
    </source>
</evidence>
<evidence type="ECO:0008006" key="4">
    <source>
        <dbReference type="Google" id="ProtNLM"/>
    </source>
</evidence>
<dbReference type="Proteomes" id="UP000276588">
    <property type="component" value="Unassembled WGS sequence"/>
</dbReference>
<keyword evidence="1" id="KW-0472">Membrane</keyword>
<evidence type="ECO:0000313" key="3">
    <source>
        <dbReference type="Proteomes" id="UP000276588"/>
    </source>
</evidence>
<feature type="transmembrane region" description="Helical" evidence="1">
    <location>
        <begin position="157"/>
        <end position="177"/>
    </location>
</feature>
<dbReference type="EMBL" id="QKNY01000010">
    <property type="protein sequence ID" value="RJX43120.1"/>
    <property type="molecule type" value="Genomic_DNA"/>
</dbReference>
<gene>
    <name evidence="2" type="ORF">DM826_07380</name>
</gene>
<comment type="caution">
    <text evidence="2">The sequence shown here is derived from an EMBL/GenBank/DDBJ whole genome shotgun (WGS) entry which is preliminary data.</text>
</comment>
<proteinExistence type="predicted"/>
<reference evidence="2 3" key="1">
    <citation type="submission" date="2018-06" db="EMBL/GenBank/DDBJ databases">
        <title>Halonotius sp. F13-13 a new haloarchaeeon isolated from a solar saltern from Isla Cristina, Huelva, Spain.</title>
        <authorList>
            <person name="Duran-Viseras A."/>
            <person name="Sanchez-Porro C."/>
            <person name="Ventosa A."/>
        </authorList>
    </citation>
    <scope>NUCLEOTIDE SEQUENCE [LARGE SCALE GENOMIC DNA]</scope>
    <source>
        <strain evidence="2 3">F13-13</strain>
    </source>
</reference>
<accession>A0A3A6PRE4</accession>
<feature type="transmembrane region" description="Helical" evidence="1">
    <location>
        <begin position="56"/>
        <end position="83"/>
    </location>
</feature>
<keyword evidence="1" id="KW-1133">Transmembrane helix</keyword>